<dbReference type="InterPro" id="IPR058936">
    <property type="entry name" value="At4g15545-like"/>
</dbReference>
<accession>A0A2G9GH48</accession>
<organism evidence="2 3">
    <name type="scientific">Handroanthus impetiginosus</name>
    <dbReference type="NCBI Taxonomy" id="429701"/>
    <lineage>
        <taxon>Eukaryota</taxon>
        <taxon>Viridiplantae</taxon>
        <taxon>Streptophyta</taxon>
        <taxon>Embryophyta</taxon>
        <taxon>Tracheophyta</taxon>
        <taxon>Spermatophyta</taxon>
        <taxon>Magnoliopsida</taxon>
        <taxon>eudicotyledons</taxon>
        <taxon>Gunneridae</taxon>
        <taxon>Pentapetalae</taxon>
        <taxon>asterids</taxon>
        <taxon>lamiids</taxon>
        <taxon>Lamiales</taxon>
        <taxon>Bignoniaceae</taxon>
        <taxon>Crescentiina</taxon>
        <taxon>Tabebuia alliance</taxon>
        <taxon>Handroanthus</taxon>
    </lineage>
</organism>
<evidence type="ECO:0000256" key="1">
    <source>
        <dbReference type="SAM" id="Coils"/>
    </source>
</evidence>
<keyword evidence="3" id="KW-1185">Reference proteome</keyword>
<evidence type="ECO:0000313" key="2">
    <source>
        <dbReference type="EMBL" id="PIN04522.1"/>
    </source>
</evidence>
<feature type="coiled-coil region" evidence="1">
    <location>
        <begin position="41"/>
        <end position="103"/>
    </location>
</feature>
<gene>
    <name evidence="2" type="ORF">CDL12_22940</name>
</gene>
<reference evidence="3" key="1">
    <citation type="journal article" date="2018" name="Gigascience">
        <title>Genome assembly of the Pink Ipe (Handroanthus impetiginosus, Bignoniaceae), a highly valued, ecologically keystone Neotropical timber forest tree.</title>
        <authorList>
            <person name="Silva-Junior O.B."/>
            <person name="Grattapaglia D."/>
            <person name="Novaes E."/>
            <person name="Collevatti R.G."/>
        </authorList>
    </citation>
    <scope>NUCLEOTIDE SEQUENCE [LARGE SCALE GENOMIC DNA]</scope>
    <source>
        <strain evidence="3">cv. UFG-1</strain>
    </source>
</reference>
<dbReference type="EMBL" id="NKXS01005113">
    <property type="protein sequence ID" value="PIN04522.1"/>
    <property type="molecule type" value="Genomic_DNA"/>
</dbReference>
<dbReference type="STRING" id="429701.A0A2G9GH48"/>
<name>A0A2G9GH48_9LAMI</name>
<keyword evidence="1" id="KW-0175">Coiled coil</keyword>
<sequence>MAHGGEDGNRIEPGFDLPVEILSVIPTDPYDQLDLARKITSMAIASRVTNLESEAENLRQKLHDKDRRIQELEDKVSRLESGYKEAELRLRVAHEENMKLLKEKDSLALTARKLSRDLSKLKSLGWCLQQIMQTHNQYFC</sequence>
<dbReference type="OrthoDB" id="5599468at2759"/>
<protein>
    <submittedName>
        <fullName evidence="2">Uncharacterized protein</fullName>
    </submittedName>
</protein>
<evidence type="ECO:0000313" key="3">
    <source>
        <dbReference type="Proteomes" id="UP000231279"/>
    </source>
</evidence>
<dbReference type="AlphaFoldDB" id="A0A2G9GH48"/>
<dbReference type="PANTHER" id="PTHR47383:SF8">
    <property type="entry name" value="OS01G0768300 PROTEIN"/>
    <property type="match status" value="1"/>
</dbReference>
<dbReference type="Proteomes" id="UP000231279">
    <property type="component" value="Unassembled WGS sequence"/>
</dbReference>
<proteinExistence type="predicted"/>
<dbReference type="PANTHER" id="PTHR47383">
    <property type="entry name" value="OS03G0659800 PROTEIN"/>
    <property type="match status" value="1"/>
</dbReference>
<comment type="caution">
    <text evidence="2">The sequence shown here is derived from an EMBL/GenBank/DDBJ whole genome shotgun (WGS) entry which is preliminary data.</text>
</comment>